<accession>A0A0C9UJ28</accession>
<reference evidence="1 2" key="1">
    <citation type="submission" date="2014-06" db="EMBL/GenBank/DDBJ databases">
        <title>Evolutionary Origins and Diversification of the Mycorrhizal Mutualists.</title>
        <authorList>
            <consortium name="DOE Joint Genome Institute"/>
            <consortium name="Mycorrhizal Genomics Consortium"/>
            <person name="Kohler A."/>
            <person name="Kuo A."/>
            <person name="Nagy L.G."/>
            <person name="Floudas D."/>
            <person name="Copeland A."/>
            <person name="Barry K.W."/>
            <person name="Cichocki N."/>
            <person name="Veneault-Fourrey C."/>
            <person name="LaButti K."/>
            <person name="Lindquist E.A."/>
            <person name="Lipzen A."/>
            <person name="Lundell T."/>
            <person name="Morin E."/>
            <person name="Murat C."/>
            <person name="Riley R."/>
            <person name="Ohm R."/>
            <person name="Sun H."/>
            <person name="Tunlid A."/>
            <person name="Henrissat B."/>
            <person name="Grigoriev I.V."/>
            <person name="Hibbett D.S."/>
            <person name="Martin F."/>
        </authorList>
    </citation>
    <scope>NUCLEOTIDE SEQUENCE [LARGE SCALE GENOMIC DNA]</scope>
    <source>
        <strain evidence="1 2">SS14</strain>
    </source>
</reference>
<gene>
    <name evidence="1" type="ORF">M422DRAFT_269775</name>
</gene>
<keyword evidence="2" id="KW-1185">Reference proteome</keyword>
<name>A0A0C9UJ28_SPHS4</name>
<proteinExistence type="predicted"/>
<dbReference type="EMBL" id="KN837295">
    <property type="protein sequence ID" value="KIJ28897.1"/>
    <property type="molecule type" value="Genomic_DNA"/>
</dbReference>
<evidence type="ECO:0000313" key="1">
    <source>
        <dbReference type="EMBL" id="KIJ28897.1"/>
    </source>
</evidence>
<sequence>MCMIDPAHAGYLPHTTPHQAADVLLMHPRASKTGTPIRKLQAASELYSGDINNLELYLGLHDGDGLRNKLLFDARETDSSQRRGIAI</sequence>
<organism evidence="1 2">
    <name type="scientific">Sphaerobolus stellatus (strain SS14)</name>
    <dbReference type="NCBI Taxonomy" id="990650"/>
    <lineage>
        <taxon>Eukaryota</taxon>
        <taxon>Fungi</taxon>
        <taxon>Dikarya</taxon>
        <taxon>Basidiomycota</taxon>
        <taxon>Agaricomycotina</taxon>
        <taxon>Agaricomycetes</taxon>
        <taxon>Phallomycetidae</taxon>
        <taxon>Geastrales</taxon>
        <taxon>Sphaerobolaceae</taxon>
        <taxon>Sphaerobolus</taxon>
    </lineage>
</organism>
<dbReference type="HOGENOM" id="CLU_2484770_0_0_1"/>
<protein>
    <submittedName>
        <fullName evidence="1">Uncharacterized protein</fullName>
    </submittedName>
</protein>
<dbReference type="Proteomes" id="UP000054279">
    <property type="component" value="Unassembled WGS sequence"/>
</dbReference>
<evidence type="ECO:0000313" key="2">
    <source>
        <dbReference type="Proteomes" id="UP000054279"/>
    </source>
</evidence>
<dbReference type="AlphaFoldDB" id="A0A0C9UJ28"/>